<feature type="chain" id="PRO_5019416112" evidence="2">
    <location>
        <begin position="19"/>
        <end position="113"/>
    </location>
</feature>
<dbReference type="Proteomes" id="UP000287746">
    <property type="component" value="Unassembled WGS sequence"/>
</dbReference>
<accession>A0A430G4D5</accession>
<gene>
    <name evidence="3" type="ORF">DAH66_10060</name>
</gene>
<dbReference type="AlphaFoldDB" id="A0A430G4D5"/>
<organism evidence="3 4">
    <name type="scientific">Sphingomonas koreensis</name>
    <dbReference type="NCBI Taxonomy" id="93064"/>
    <lineage>
        <taxon>Bacteria</taxon>
        <taxon>Pseudomonadati</taxon>
        <taxon>Pseudomonadota</taxon>
        <taxon>Alphaproteobacteria</taxon>
        <taxon>Sphingomonadales</taxon>
        <taxon>Sphingomonadaceae</taxon>
        <taxon>Sphingomonas</taxon>
    </lineage>
</organism>
<dbReference type="RefSeq" id="WP_126004398.1">
    <property type="nucleotide sequence ID" value="NZ_QQYZ01000007.1"/>
</dbReference>
<dbReference type="EMBL" id="QQYZ01000007">
    <property type="protein sequence ID" value="RSY86022.1"/>
    <property type="molecule type" value="Genomic_DNA"/>
</dbReference>
<evidence type="ECO:0000313" key="3">
    <source>
        <dbReference type="EMBL" id="RSY86022.1"/>
    </source>
</evidence>
<evidence type="ECO:0000256" key="1">
    <source>
        <dbReference type="SAM" id="MobiDB-lite"/>
    </source>
</evidence>
<feature type="signal peptide" evidence="2">
    <location>
        <begin position="1"/>
        <end position="18"/>
    </location>
</feature>
<comment type="caution">
    <text evidence="3">The sequence shown here is derived from an EMBL/GenBank/DDBJ whole genome shotgun (WGS) entry which is preliminary data.</text>
</comment>
<sequence length="113" mass="12339">MRIALLAAIAALSAPATAQIRDPSGGVRWPAPRPALPGVARELGQADRNIREGRESGQLSRREARQLRRESRQIAVLEERYARGGLSESERSELESRVAALRSVTGAKRSGKR</sequence>
<keyword evidence="2" id="KW-0732">Signal</keyword>
<protein>
    <submittedName>
        <fullName evidence="3">Uncharacterized protein</fullName>
    </submittedName>
</protein>
<feature type="region of interest" description="Disordered" evidence="1">
    <location>
        <begin position="44"/>
        <end position="65"/>
    </location>
</feature>
<evidence type="ECO:0000313" key="4">
    <source>
        <dbReference type="Proteomes" id="UP000287746"/>
    </source>
</evidence>
<proteinExistence type="predicted"/>
<name>A0A430G4D5_9SPHN</name>
<evidence type="ECO:0000256" key="2">
    <source>
        <dbReference type="SAM" id="SignalP"/>
    </source>
</evidence>
<reference evidence="3 4" key="1">
    <citation type="submission" date="2018-07" db="EMBL/GenBank/DDBJ databases">
        <title>Genomic and Epidemiologic Investigation of an Indolent Hospital Outbreak.</title>
        <authorList>
            <person name="Johnson R.C."/>
            <person name="Deming C."/>
            <person name="Conlan S."/>
            <person name="Zellmer C.J."/>
            <person name="Michelin A.V."/>
            <person name="Lee-Lin S."/>
            <person name="Thomas P.J."/>
            <person name="Park M."/>
            <person name="Weingarten R.A."/>
            <person name="Less J."/>
            <person name="Dekker J.P."/>
            <person name="Frank K.M."/>
            <person name="Musser K.A."/>
            <person name="Mcquiston J.R."/>
            <person name="Henderson D.K."/>
            <person name="Lau A.F."/>
            <person name="Palmore T.N."/>
            <person name="Segre J.A."/>
        </authorList>
    </citation>
    <scope>NUCLEOTIDE SEQUENCE [LARGE SCALE GENOMIC DNA]</scope>
    <source>
        <strain evidence="3 4">SK-CDC1_0717</strain>
    </source>
</reference>